<dbReference type="NCBIfam" id="NF003839">
    <property type="entry name" value="PRK05421.1-1"/>
    <property type="match status" value="1"/>
</dbReference>
<dbReference type="AlphaFoldDB" id="A0A378FLV4"/>
<dbReference type="EMBL" id="UGNC01000005">
    <property type="protein sequence ID" value="STW46171.1"/>
    <property type="molecule type" value="Genomic_DNA"/>
</dbReference>
<proteinExistence type="predicted"/>
<dbReference type="Proteomes" id="UP000255167">
    <property type="component" value="Unassembled WGS sequence"/>
</dbReference>
<name>A0A378FLV4_KLEPN</name>
<keyword evidence="1" id="KW-0255">Endonuclease</keyword>
<evidence type="ECO:0000313" key="1">
    <source>
        <dbReference type="EMBL" id="STW46171.1"/>
    </source>
</evidence>
<evidence type="ECO:0000313" key="2">
    <source>
        <dbReference type="Proteomes" id="UP000255167"/>
    </source>
</evidence>
<accession>A0A378FLV4</accession>
<protein>
    <submittedName>
        <fullName evidence="1">Endonuclease/exonuclease/phosphatase</fullName>
    </submittedName>
</protein>
<dbReference type="GO" id="GO:0004519">
    <property type="term" value="F:endonuclease activity"/>
    <property type="evidence" value="ECO:0007669"/>
    <property type="project" value="UniProtKB-KW"/>
</dbReference>
<dbReference type="InterPro" id="IPR036691">
    <property type="entry name" value="Endo/exonu/phosph_ase_sf"/>
</dbReference>
<keyword evidence="1" id="KW-0540">Nuclease</keyword>
<dbReference type="SUPFAM" id="SSF56219">
    <property type="entry name" value="DNase I-like"/>
    <property type="match status" value="1"/>
</dbReference>
<organism evidence="1 2">
    <name type="scientific">Klebsiella pneumoniae</name>
    <dbReference type="NCBI Taxonomy" id="573"/>
    <lineage>
        <taxon>Bacteria</taxon>
        <taxon>Pseudomonadati</taxon>
        <taxon>Pseudomonadota</taxon>
        <taxon>Gammaproteobacteria</taxon>
        <taxon>Enterobacterales</taxon>
        <taxon>Enterobacteriaceae</taxon>
        <taxon>Klebsiella/Raoultella group</taxon>
        <taxon>Klebsiella</taxon>
        <taxon>Klebsiella pneumoniae complex</taxon>
    </lineage>
</organism>
<keyword evidence="1" id="KW-0269">Exonuclease</keyword>
<gene>
    <name evidence="1" type="ORF">NCTC9617_02673</name>
</gene>
<reference evidence="1 2" key="1">
    <citation type="submission" date="2018-06" db="EMBL/GenBank/DDBJ databases">
        <authorList>
            <consortium name="Pathogen Informatics"/>
            <person name="Doyle S."/>
        </authorList>
    </citation>
    <scope>NUCLEOTIDE SEQUENCE [LARGE SCALE GENOMIC DNA]</scope>
    <source>
        <strain evidence="1 2">NCTC9617</strain>
    </source>
</reference>
<sequence length="163" mass="17911">MPKLRKNTYAMRYVAGQPAERILPPGAFAGVSPVYPAGTPLSSDEKIRVLVWNIFKQQRAEWQSVLKNFGKDAHLVLLQEAQTTPELVRFATSNYLAADQVPALVLPQHPSGVMTLASAHPIYCCPLRERRAYFAIAEIGVSDRLSAAGCAVVDGSQYPCRQL</sequence>
<dbReference type="GO" id="GO:0004527">
    <property type="term" value="F:exonuclease activity"/>
    <property type="evidence" value="ECO:0007669"/>
    <property type="project" value="UniProtKB-KW"/>
</dbReference>
<keyword evidence="1" id="KW-0378">Hydrolase</keyword>